<dbReference type="EMBL" id="CP016893">
    <property type="protein sequence ID" value="AST58081.1"/>
    <property type="molecule type" value="Genomic_DNA"/>
</dbReference>
<protein>
    <submittedName>
        <fullName evidence="1">Metal-dependent beta-lactamase superfamily i</fullName>
    </submittedName>
</protein>
<dbReference type="RefSeq" id="WP_094397543.1">
    <property type="nucleotide sequence ID" value="NZ_CP016893.1"/>
</dbReference>
<dbReference type="Gene3D" id="3.60.15.10">
    <property type="entry name" value="Ribonuclease Z/Hydroxyacylglutathione hydrolase-like"/>
    <property type="match status" value="1"/>
</dbReference>
<dbReference type="AlphaFoldDB" id="A0A223I046"/>
<dbReference type="PANTHER" id="PTHR42663:SF6">
    <property type="entry name" value="HYDROLASE C777.06C-RELATED"/>
    <property type="match status" value="1"/>
</dbReference>
<name>A0A223I046_THETR</name>
<gene>
    <name evidence="1" type="ORF">Thert_02144</name>
</gene>
<reference evidence="1 2" key="1">
    <citation type="submission" date="2016-08" db="EMBL/GenBank/DDBJ databases">
        <title>A novel genetic cassette of butanologenic Thermoanaerobacterium thermosaccharolyticum that directly convert cellulose to butanol.</title>
        <authorList>
            <person name="Li T."/>
            <person name="He J."/>
        </authorList>
    </citation>
    <scope>NUCLEOTIDE SEQUENCE [LARGE SCALE GENOMIC DNA]</scope>
    <source>
        <strain evidence="1 2">TG57</strain>
    </source>
</reference>
<dbReference type="InterPro" id="IPR036866">
    <property type="entry name" value="RibonucZ/Hydroxyglut_hydro"/>
</dbReference>
<sequence>MKFIILGSGGCTAIPRPLCKCKICKEAREKGKPYSRFGCSLFLVDLKLLVDTPEDIVHALNYANIQQVNSVLFSHIDPDHTLGMRVFEHMRLDWLQISEGKECSNPIDVFAMDHVMSDVNSISSKFGSYLDYYENIRNIIKRKVVSNFVYLDDIKITFIKANLATVFVFEQGKRRVIYAPCDVKPFPNNDIFKGADIMIIGNTIIGEILKDGFILKENSSLRDELFSMNEIEQLRNEYGIKKVIITHIEEDWGKSYDDYLELQKQYKDIVFAYDGMTFEV</sequence>
<evidence type="ECO:0000313" key="2">
    <source>
        <dbReference type="Proteomes" id="UP000214975"/>
    </source>
</evidence>
<accession>A0A223I046</accession>
<dbReference type="Proteomes" id="UP000214975">
    <property type="component" value="Chromosome"/>
</dbReference>
<organism evidence="1 2">
    <name type="scientific">Thermoanaerobacterium thermosaccharolyticum</name>
    <name type="common">Clostridium thermosaccharolyticum</name>
    <dbReference type="NCBI Taxonomy" id="1517"/>
    <lineage>
        <taxon>Bacteria</taxon>
        <taxon>Bacillati</taxon>
        <taxon>Bacillota</taxon>
        <taxon>Clostridia</taxon>
        <taxon>Thermoanaerobacterales</taxon>
        <taxon>Thermoanaerobacteraceae</taxon>
        <taxon>Thermoanaerobacterium</taxon>
    </lineage>
</organism>
<dbReference type="SUPFAM" id="SSF56281">
    <property type="entry name" value="Metallo-hydrolase/oxidoreductase"/>
    <property type="match status" value="1"/>
</dbReference>
<proteinExistence type="predicted"/>
<dbReference type="PANTHER" id="PTHR42663">
    <property type="entry name" value="HYDROLASE C777.06C-RELATED-RELATED"/>
    <property type="match status" value="1"/>
</dbReference>
<evidence type="ECO:0000313" key="1">
    <source>
        <dbReference type="EMBL" id="AST58081.1"/>
    </source>
</evidence>